<accession>A0A9W4WY92</accession>
<organism evidence="1 2">
    <name type="scientific">Funneliformis geosporum</name>
    <dbReference type="NCBI Taxonomy" id="1117311"/>
    <lineage>
        <taxon>Eukaryota</taxon>
        <taxon>Fungi</taxon>
        <taxon>Fungi incertae sedis</taxon>
        <taxon>Mucoromycota</taxon>
        <taxon>Glomeromycotina</taxon>
        <taxon>Glomeromycetes</taxon>
        <taxon>Glomerales</taxon>
        <taxon>Glomeraceae</taxon>
        <taxon>Funneliformis</taxon>
    </lineage>
</organism>
<comment type="caution">
    <text evidence="1">The sequence shown here is derived from an EMBL/GenBank/DDBJ whole genome shotgun (WGS) entry which is preliminary data.</text>
</comment>
<sequence>TTSEALDAFDKIFEYLKQDDNQDLFVGSEESNKSNDTYSNLVETERNHEEDKYQLDQNILGHW</sequence>
<feature type="non-terminal residue" evidence="1">
    <location>
        <position position="63"/>
    </location>
</feature>
<dbReference type="Proteomes" id="UP001153678">
    <property type="component" value="Unassembled WGS sequence"/>
</dbReference>
<dbReference type="AlphaFoldDB" id="A0A9W4WY92"/>
<evidence type="ECO:0000313" key="1">
    <source>
        <dbReference type="EMBL" id="CAI2181262.1"/>
    </source>
</evidence>
<name>A0A9W4WY92_9GLOM</name>
<dbReference type="EMBL" id="CAMKVN010002473">
    <property type="protein sequence ID" value="CAI2181262.1"/>
    <property type="molecule type" value="Genomic_DNA"/>
</dbReference>
<gene>
    <name evidence="1" type="ORF">FWILDA_LOCUS9996</name>
</gene>
<reference evidence="1" key="1">
    <citation type="submission" date="2022-08" db="EMBL/GenBank/DDBJ databases">
        <authorList>
            <person name="Kallberg Y."/>
            <person name="Tangrot J."/>
            <person name="Rosling A."/>
        </authorList>
    </citation>
    <scope>NUCLEOTIDE SEQUENCE</scope>
    <source>
        <strain evidence="1">Wild A</strain>
    </source>
</reference>
<protein>
    <submittedName>
        <fullName evidence="1">7827_t:CDS:1</fullName>
    </submittedName>
</protein>
<keyword evidence="2" id="KW-1185">Reference proteome</keyword>
<proteinExistence type="predicted"/>
<evidence type="ECO:0000313" key="2">
    <source>
        <dbReference type="Proteomes" id="UP001153678"/>
    </source>
</evidence>